<keyword evidence="5" id="KW-0539">Nucleus</keyword>
<evidence type="ECO:0000256" key="4">
    <source>
        <dbReference type="ARBA" id="ARBA00023163"/>
    </source>
</evidence>
<dbReference type="EMBL" id="JAPZBS010000005">
    <property type="protein sequence ID" value="KAJ5370419.1"/>
    <property type="molecule type" value="Genomic_DNA"/>
</dbReference>
<keyword evidence="2" id="KW-0805">Transcription regulation</keyword>
<evidence type="ECO:0000313" key="9">
    <source>
        <dbReference type="Proteomes" id="UP001147782"/>
    </source>
</evidence>
<keyword evidence="4" id="KW-0804">Transcription</keyword>
<protein>
    <submittedName>
        <fullName evidence="8">Zn(2)-C6 fungal-type DNA-binding domain-containing protein</fullName>
    </submittedName>
</protein>
<dbReference type="InterPro" id="IPR001138">
    <property type="entry name" value="Zn2Cys6_DnaBD"/>
</dbReference>
<keyword evidence="3 8" id="KW-0238">DNA-binding</keyword>
<dbReference type="OrthoDB" id="19261at2759"/>
<feature type="region of interest" description="Disordered" evidence="6">
    <location>
        <begin position="51"/>
        <end position="91"/>
    </location>
</feature>
<dbReference type="Gene3D" id="4.10.240.10">
    <property type="entry name" value="Zn(2)-C6 fungal-type DNA-binding domain"/>
    <property type="match status" value="1"/>
</dbReference>
<dbReference type="SMART" id="SM00066">
    <property type="entry name" value="GAL4"/>
    <property type="match status" value="1"/>
</dbReference>
<gene>
    <name evidence="8" type="ORF">N7496_006511</name>
</gene>
<feature type="domain" description="Zn(2)-C6 fungal-type" evidence="7">
    <location>
        <begin position="8"/>
        <end position="36"/>
    </location>
</feature>
<dbReference type="CDD" id="cd00067">
    <property type="entry name" value="GAL4"/>
    <property type="match status" value="1"/>
</dbReference>
<evidence type="ECO:0000256" key="1">
    <source>
        <dbReference type="ARBA" id="ARBA00004123"/>
    </source>
</evidence>
<dbReference type="PANTHER" id="PTHR37534">
    <property type="entry name" value="TRANSCRIPTIONAL ACTIVATOR PROTEIN UGA3"/>
    <property type="match status" value="1"/>
</dbReference>
<evidence type="ECO:0000256" key="5">
    <source>
        <dbReference type="ARBA" id="ARBA00023242"/>
    </source>
</evidence>
<accession>A0A9W9V7G8</accession>
<dbReference type="InterPro" id="IPR036864">
    <property type="entry name" value="Zn2-C6_fun-type_DNA-bd_sf"/>
</dbReference>
<comment type="caution">
    <text evidence="8">The sequence shown here is derived from an EMBL/GenBank/DDBJ whole genome shotgun (WGS) entry which is preliminary data.</text>
</comment>
<dbReference type="PROSITE" id="PS50048">
    <property type="entry name" value="ZN2_CY6_FUNGAL_2"/>
    <property type="match status" value="1"/>
</dbReference>
<dbReference type="GO" id="GO:0000981">
    <property type="term" value="F:DNA-binding transcription factor activity, RNA polymerase II-specific"/>
    <property type="evidence" value="ECO:0007669"/>
    <property type="project" value="InterPro"/>
</dbReference>
<sequence>MKGSNESRCHTCRRQRLRCDASKPTCNKCATRGVECLGYGAQPILWVQPQTQTPAESRGKAPAYYNEPKYRGDGSSSSSSTEDHAIRVATGKKRGRPRLVLMAQEADEQCTDRQIQIRRHLPKSNEATGRIWTPQTRNLNPAGYDADRLAIHCINYYNYYICPDLVLLDNPANRHRLPVEYWAYFPEMMLNMIIGAALTTQVIRSKAGQGLLTYRDKRNADEELKRHHLGTVSHPSMPTIYKCQRNTLKFLNAELKSPQARYSDAVLTLVISLMRCEIQQSAFGAWPAHLEAARTIIAHRGGFTALADAERDDLHYILSDFMLVDVMSTAMTPTGLLDAKTVNKQLEYIPKLSTFYKDGLESGFPCPNELVECLIRINYARSLNSVPLGDSSHVNALAEELIHKIASFWPKAWADKQYRDSTKHLPISSPSQCSSDSETIVNDGYSPSTDVANATLTLPVITSSSAVSASLASDLKGSWEDLAKAFQATILLHCLQTLFLFRETPPRVPGIVLGLEMRDEFAITNAVMLRDHALKMLLSAIHRLWDVEPKDPASWCGKFLMWPMFVAGMELNSSPEMTGERLFLCKSLSKLCDYLGDLSPLDAAAMLGATYCRSQKAAAMGCIEYGPWVDRISWAGVKGLFFI</sequence>
<keyword evidence="9" id="KW-1185">Reference proteome</keyword>
<dbReference type="Pfam" id="PF00172">
    <property type="entry name" value="Zn_clus"/>
    <property type="match status" value="1"/>
</dbReference>
<evidence type="ECO:0000313" key="8">
    <source>
        <dbReference type="EMBL" id="KAJ5370419.1"/>
    </source>
</evidence>
<evidence type="ECO:0000256" key="2">
    <source>
        <dbReference type="ARBA" id="ARBA00023015"/>
    </source>
</evidence>
<dbReference type="Proteomes" id="UP001147782">
    <property type="component" value="Unassembled WGS sequence"/>
</dbReference>
<organism evidence="8 9">
    <name type="scientific">Penicillium cataractarum</name>
    <dbReference type="NCBI Taxonomy" id="2100454"/>
    <lineage>
        <taxon>Eukaryota</taxon>
        <taxon>Fungi</taxon>
        <taxon>Dikarya</taxon>
        <taxon>Ascomycota</taxon>
        <taxon>Pezizomycotina</taxon>
        <taxon>Eurotiomycetes</taxon>
        <taxon>Eurotiomycetidae</taxon>
        <taxon>Eurotiales</taxon>
        <taxon>Aspergillaceae</taxon>
        <taxon>Penicillium</taxon>
    </lineage>
</organism>
<comment type="subcellular location">
    <subcellularLocation>
        <location evidence="1">Nucleus</location>
    </subcellularLocation>
</comment>
<reference evidence="8" key="1">
    <citation type="submission" date="2022-11" db="EMBL/GenBank/DDBJ databases">
        <authorList>
            <person name="Petersen C."/>
        </authorList>
    </citation>
    <scope>NUCLEOTIDE SEQUENCE</scope>
    <source>
        <strain evidence="8">IBT 29864</strain>
    </source>
</reference>
<dbReference type="InterPro" id="IPR021858">
    <property type="entry name" value="Fun_TF"/>
</dbReference>
<dbReference type="AlphaFoldDB" id="A0A9W9V7G8"/>
<name>A0A9W9V7G8_9EURO</name>
<dbReference type="PANTHER" id="PTHR37534:SF51">
    <property type="entry name" value="ACRIFLAVINE SENSITIVITY CONTROL PROTEIN ACR-2"/>
    <property type="match status" value="1"/>
</dbReference>
<dbReference type="SUPFAM" id="SSF57701">
    <property type="entry name" value="Zn2/Cys6 DNA-binding domain"/>
    <property type="match status" value="1"/>
</dbReference>
<evidence type="ECO:0000256" key="6">
    <source>
        <dbReference type="SAM" id="MobiDB-lite"/>
    </source>
</evidence>
<dbReference type="Pfam" id="PF11951">
    <property type="entry name" value="Fungal_trans_2"/>
    <property type="match status" value="1"/>
</dbReference>
<dbReference type="GO" id="GO:0000976">
    <property type="term" value="F:transcription cis-regulatory region binding"/>
    <property type="evidence" value="ECO:0007669"/>
    <property type="project" value="TreeGrafter"/>
</dbReference>
<dbReference type="GO" id="GO:0008270">
    <property type="term" value="F:zinc ion binding"/>
    <property type="evidence" value="ECO:0007669"/>
    <property type="project" value="InterPro"/>
</dbReference>
<evidence type="ECO:0000259" key="7">
    <source>
        <dbReference type="PROSITE" id="PS50048"/>
    </source>
</evidence>
<evidence type="ECO:0000256" key="3">
    <source>
        <dbReference type="ARBA" id="ARBA00023125"/>
    </source>
</evidence>
<dbReference type="GeneID" id="81438619"/>
<proteinExistence type="predicted"/>
<dbReference type="RefSeq" id="XP_056554853.1">
    <property type="nucleotide sequence ID" value="XM_056699440.1"/>
</dbReference>
<dbReference type="GO" id="GO:0045944">
    <property type="term" value="P:positive regulation of transcription by RNA polymerase II"/>
    <property type="evidence" value="ECO:0007669"/>
    <property type="project" value="TreeGrafter"/>
</dbReference>
<dbReference type="GO" id="GO:0005634">
    <property type="term" value="C:nucleus"/>
    <property type="evidence" value="ECO:0007669"/>
    <property type="project" value="UniProtKB-SubCell"/>
</dbReference>
<reference evidence="8" key="2">
    <citation type="journal article" date="2023" name="IMA Fungus">
        <title>Comparative genomic study of the Penicillium genus elucidates a diverse pangenome and 15 lateral gene transfer events.</title>
        <authorList>
            <person name="Petersen C."/>
            <person name="Sorensen T."/>
            <person name="Nielsen M.R."/>
            <person name="Sondergaard T.E."/>
            <person name="Sorensen J.L."/>
            <person name="Fitzpatrick D.A."/>
            <person name="Frisvad J.C."/>
            <person name="Nielsen K.L."/>
        </authorList>
    </citation>
    <scope>NUCLEOTIDE SEQUENCE</scope>
    <source>
        <strain evidence="8">IBT 29864</strain>
    </source>
</reference>